<reference evidence="2 3" key="1">
    <citation type="submission" date="2018-04" db="EMBL/GenBank/DDBJ databases">
        <authorList>
            <person name="Zhang X."/>
            <person name="Yuan J."/>
            <person name="Li F."/>
            <person name="Xiang J."/>
        </authorList>
    </citation>
    <scope>NUCLEOTIDE SEQUENCE [LARGE SCALE GENOMIC DNA]</scope>
    <source>
        <tissue evidence="2">Muscle</tissue>
    </source>
</reference>
<feature type="transmembrane region" description="Helical" evidence="1">
    <location>
        <begin position="39"/>
        <end position="60"/>
    </location>
</feature>
<dbReference type="Proteomes" id="UP000283509">
    <property type="component" value="Unassembled WGS sequence"/>
</dbReference>
<keyword evidence="1" id="KW-0812">Transmembrane</keyword>
<keyword evidence="3" id="KW-1185">Reference proteome</keyword>
<evidence type="ECO:0000313" key="2">
    <source>
        <dbReference type="EMBL" id="ROT62329.1"/>
    </source>
</evidence>
<feature type="transmembrane region" description="Helical" evidence="1">
    <location>
        <begin position="157"/>
        <end position="182"/>
    </location>
</feature>
<gene>
    <name evidence="2" type="ORF">C7M84_019831</name>
</gene>
<name>A0A3R7MI64_PENVA</name>
<dbReference type="EMBL" id="QCYY01003728">
    <property type="protein sequence ID" value="ROT62329.1"/>
    <property type="molecule type" value="Genomic_DNA"/>
</dbReference>
<sequence length="1370" mass="149711">MAAQRGSRWFRLLVVGLQACGIFVHTWPQEGSTPRSTCSVLLCLWALFIRLWMAGSLFVYGAEKIESDKAGNIGDIAVITTMVSAASAYTIGPVFLLAKSKGFALLIGQLQDVIGTQTARLARKIVYLLVFYVVICATFTGSMFFSSTIDSMDLSLAIPVAAFIVVVTMSVSLVIEVFHVIVELLAHEILNTSLQTKLLLIPRHLDQDSLDSPAPIGDFQLKSCGESDVLKEDMAIQLCIRLSEGILRRLERKIYQVTLLRERVVKLFFPTLSLLFLSFTTSGITSLFLILTDLEHAKWIGVYSFISLTHFFRICTTGEAFTKKVWLLAFSCRRSLDQKGLAPRFLLPAKPSPGRSGSSLSLRRSLLLLAFSCRRSLRQEGLAPRFLLPAKPSPERSGSSLLCRQSLRQKVWESLEGLAPRFSCRRSLRQEGLAPRFLLPAKPSPGSTGKGRSGSSLLLPAAFEGRSGSSLSLAAALAPAFSCGGTCRSLLSLSSLLCSPAKLRQEGLPRFLLPPKPSPGRSGSSLSLAASLRQNLAPRFLLPAKPSPRRSGSSLSLAGKAFARKVWLLAFSCRRSLRQEGLLLASLREAFAKKVWLLAFSCRQSLRQEGLAPRFSLPAKPSPGRSGSSLSLAGEAFAKEGLAPRFLLPAKPSPEGLAPRFLLPAKPSKVWLLAFSCRRSLRQEGLAPRFLLPAKPSPRRSGSSLSLAGEAFWLLAFSFAKGSRRRSLRQEGLAPRFLLPAKPSPKGLAPRFSCREAFALAPRFSCRRSLRHWLLASSQEGLAPRFLLPAKPSPRRSGSSLFSCRQSLRQEGLAPRFLLPAKPSQEGLAPRFLLPAKPSPRRSGSSLSLAGEAFAKKVWLLAFSCRRSLRQERSGFLAFSCRRSLRQEGLAPRFLLPAKPSPGRSGSSLSLAGEAFAKKVWLLAFSCRQKPSPGKVWLLAFSCRRSLRQEGLAPRFLLPAKPSPGRSGSSLSLAGKTFAKKVWLLAFSCRRSLRQEGLAPRFLLPAKPSQEGLAPRFLLPAKPSPRRSGSSLLLPASLRQEGLAPRFLLPAKPSPRRSGSSLSLAGKAFAKKVWLLAFSCRRSLRQEGLAPRFLLPAKPSPGRSGSSLSLAGEAFARRSGFLAFSCGKASPKVWLSFSCRRSLSGSSLSLPAKPFWLLAFSCRRSLRQEGLAPRFLLPAKPSPRRSGSSLSLAGKAFAKKVWLLAFSCRRSLRQEGLAPRFLLPASLRQEGLAPRFLLPAKPSPGRSGSSLSLAGEAFAKKVWLLAFLPAKPSPRRSGSSLSLAGEAFAKKVWLLAFSCRRSLRQEGLAPRFLLPAKPSQGRSGPRFLLAFALAPRFSCRRSLLWLLAFSCRRSLRQKVWLLAFLPGLRH</sequence>
<evidence type="ECO:0000256" key="1">
    <source>
        <dbReference type="SAM" id="Phobius"/>
    </source>
</evidence>
<proteinExistence type="predicted"/>
<accession>A0A3R7MI64</accession>
<keyword evidence="1" id="KW-1133">Transmembrane helix</keyword>
<feature type="transmembrane region" description="Helical" evidence="1">
    <location>
        <begin position="125"/>
        <end position="145"/>
    </location>
</feature>
<protein>
    <submittedName>
        <fullName evidence="2">Uncharacterized protein</fullName>
    </submittedName>
</protein>
<evidence type="ECO:0000313" key="3">
    <source>
        <dbReference type="Proteomes" id="UP000283509"/>
    </source>
</evidence>
<keyword evidence="1" id="KW-0472">Membrane</keyword>
<organism evidence="2 3">
    <name type="scientific">Penaeus vannamei</name>
    <name type="common">Whiteleg shrimp</name>
    <name type="synonym">Litopenaeus vannamei</name>
    <dbReference type="NCBI Taxonomy" id="6689"/>
    <lineage>
        <taxon>Eukaryota</taxon>
        <taxon>Metazoa</taxon>
        <taxon>Ecdysozoa</taxon>
        <taxon>Arthropoda</taxon>
        <taxon>Crustacea</taxon>
        <taxon>Multicrustacea</taxon>
        <taxon>Malacostraca</taxon>
        <taxon>Eumalacostraca</taxon>
        <taxon>Eucarida</taxon>
        <taxon>Decapoda</taxon>
        <taxon>Dendrobranchiata</taxon>
        <taxon>Penaeoidea</taxon>
        <taxon>Penaeidae</taxon>
        <taxon>Penaeus</taxon>
    </lineage>
</organism>
<feature type="transmembrane region" description="Helical" evidence="1">
    <location>
        <begin position="267"/>
        <end position="291"/>
    </location>
</feature>
<reference evidence="2 3" key="2">
    <citation type="submission" date="2019-01" db="EMBL/GenBank/DDBJ databases">
        <title>The decoding of complex shrimp genome reveals the adaptation for benthos swimmer, frequently molting mechanism and breeding impact on genome.</title>
        <authorList>
            <person name="Sun Y."/>
            <person name="Gao Y."/>
            <person name="Yu Y."/>
        </authorList>
    </citation>
    <scope>NUCLEOTIDE SEQUENCE [LARGE SCALE GENOMIC DNA]</scope>
    <source>
        <tissue evidence="2">Muscle</tissue>
    </source>
</reference>
<comment type="caution">
    <text evidence="2">The sequence shown here is derived from an EMBL/GenBank/DDBJ whole genome shotgun (WGS) entry which is preliminary data.</text>
</comment>